<gene>
    <name evidence="2" type="ORF">BU24DRAFT_403672</name>
</gene>
<feature type="region of interest" description="Disordered" evidence="1">
    <location>
        <begin position="76"/>
        <end position="140"/>
    </location>
</feature>
<reference evidence="2" key="1">
    <citation type="journal article" date="2020" name="Stud. Mycol.">
        <title>101 Dothideomycetes genomes: a test case for predicting lifestyles and emergence of pathogens.</title>
        <authorList>
            <person name="Haridas S."/>
            <person name="Albert R."/>
            <person name="Binder M."/>
            <person name="Bloem J."/>
            <person name="Labutti K."/>
            <person name="Salamov A."/>
            <person name="Andreopoulos B."/>
            <person name="Baker S."/>
            <person name="Barry K."/>
            <person name="Bills G."/>
            <person name="Bluhm B."/>
            <person name="Cannon C."/>
            <person name="Castanera R."/>
            <person name="Culley D."/>
            <person name="Daum C."/>
            <person name="Ezra D."/>
            <person name="Gonzalez J."/>
            <person name="Henrissat B."/>
            <person name="Kuo A."/>
            <person name="Liang C."/>
            <person name="Lipzen A."/>
            <person name="Lutzoni F."/>
            <person name="Magnuson J."/>
            <person name="Mondo S."/>
            <person name="Nolan M."/>
            <person name="Ohm R."/>
            <person name="Pangilinan J."/>
            <person name="Park H.-J."/>
            <person name="Ramirez L."/>
            <person name="Alfaro M."/>
            <person name="Sun H."/>
            <person name="Tritt A."/>
            <person name="Yoshinaga Y."/>
            <person name="Zwiers L.-H."/>
            <person name="Turgeon B."/>
            <person name="Goodwin S."/>
            <person name="Spatafora J."/>
            <person name="Crous P."/>
            <person name="Grigoriev I."/>
        </authorList>
    </citation>
    <scope>NUCLEOTIDE SEQUENCE</scope>
    <source>
        <strain evidence="2">CBS 175.79</strain>
    </source>
</reference>
<dbReference type="RefSeq" id="XP_033388913.1">
    <property type="nucleotide sequence ID" value="XM_033525591.1"/>
</dbReference>
<dbReference type="GeneID" id="54282988"/>
<protein>
    <submittedName>
        <fullName evidence="2">Uncharacterized protein</fullName>
    </submittedName>
</protein>
<evidence type="ECO:0000256" key="1">
    <source>
        <dbReference type="SAM" id="MobiDB-lite"/>
    </source>
</evidence>
<evidence type="ECO:0000313" key="3">
    <source>
        <dbReference type="Proteomes" id="UP000799778"/>
    </source>
</evidence>
<dbReference type="Proteomes" id="UP000799778">
    <property type="component" value="Unassembled WGS sequence"/>
</dbReference>
<dbReference type="AlphaFoldDB" id="A0A6A5Y7P9"/>
<organism evidence="2 3">
    <name type="scientific">Aaosphaeria arxii CBS 175.79</name>
    <dbReference type="NCBI Taxonomy" id="1450172"/>
    <lineage>
        <taxon>Eukaryota</taxon>
        <taxon>Fungi</taxon>
        <taxon>Dikarya</taxon>
        <taxon>Ascomycota</taxon>
        <taxon>Pezizomycotina</taxon>
        <taxon>Dothideomycetes</taxon>
        <taxon>Pleosporomycetidae</taxon>
        <taxon>Pleosporales</taxon>
        <taxon>Pleosporales incertae sedis</taxon>
        <taxon>Aaosphaeria</taxon>
    </lineage>
</organism>
<dbReference type="EMBL" id="ML978066">
    <property type="protein sequence ID" value="KAF2020574.1"/>
    <property type="molecule type" value="Genomic_DNA"/>
</dbReference>
<accession>A0A6A5Y7P9</accession>
<proteinExistence type="predicted"/>
<keyword evidence="3" id="KW-1185">Reference proteome</keyword>
<evidence type="ECO:0000313" key="2">
    <source>
        <dbReference type="EMBL" id="KAF2020574.1"/>
    </source>
</evidence>
<feature type="compositionally biased region" description="Low complexity" evidence="1">
    <location>
        <begin position="77"/>
        <end position="93"/>
    </location>
</feature>
<sequence>MSGTTLFGSPAILGMRLLIGDRESRLFVALIVLKPGQTQFAHDAGLAQSGSEMGIERGPASIARPHMQSPARDLRYQAGGQDTGTRQGQGKQKICANVRGGGQTLKKKEKKKKKELDQTGLDWAGQGGGQRSVAQSAQLV</sequence>
<name>A0A6A5Y7P9_9PLEO</name>